<dbReference type="Pfam" id="PF08545">
    <property type="entry name" value="ACP_syn_III"/>
    <property type="match status" value="1"/>
</dbReference>
<dbReference type="Pfam" id="PF08541">
    <property type="entry name" value="ACP_syn_III_C"/>
    <property type="match status" value="1"/>
</dbReference>
<proteinExistence type="predicted"/>
<dbReference type="GO" id="GO:0044550">
    <property type="term" value="P:secondary metabolite biosynthetic process"/>
    <property type="evidence" value="ECO:0007669"/>
    <property type="project" value="TreeGrafter"/>
</dbReference>
<evidence type="ECO:0000259" key="4">
    <source>
        <dbReference type="Pfam" id="PF08545"/>
    </source>
</evidence>
<keyword evidence="1 5" id="KW-0808">Transferase</keyword>
<dbReference type="PANTHER" id="PTHR34069">
    <property type="entry name" value="3-OXOACYL-[ACYL-CARRIER-PROTEIN] SYNTHASE 3"/>
    <property type="match status" value="1"/>
</dbReference>
<dbReference type="InterPro" id="IPR016039">
    <property type="entry name" value="Thiolase-like"/>
</dbReference>
<name>A0A937UW86_9ACTN</name>
<dbReference type="InterPro" id="IPR013751">
    <property type="entry name" value="ACP_syn_III_N"/>
</dbReference>
<protein>
    <submittedName>
        <fullName evidence="5">Beta-ketoacyl-ACP synthase 3</fullName>
        <ecNumber evidence="5">2.3.1.180</ecNumber>
    </submittedName>
</protein>
<dbReference type="CDD" id="cd00830">
    <property type="entry name" value="KAS_III"/>
    <property type="match status" value="1"/>
</dbReference>
<keyword evidence="6" id="KW-1185">Reference proteome</keyword>
<organism evidence="5 6">
    <name type="scientific">Frankia nepalensis</name>
    <dbReference type="NCBI Taxonomy" id="1836974"/>
    <lineage>
        <taxon>Bacteria</taxon>
        <taxon>Bacillati</taxon>
        <taxon>Actinomycetota</taxon>
        <taxon>Actinomycetes</taxon>
        <taxon>Frankiales</taxon>
        <taxon>Frankiaceae</taxon>
        <taxon>Frankia</taxon>
    </lineage>
</organism>
<sequence length="326" mass="33040">MGGARLLGLGGALPTRVVTNDELCARLDSSDEWIRARTGVRTRRIAGAGESVAQLAAVAGGKALADAGLAPADVDLVILTSSSRPSQIPGLAPEIADLLGIRAAGTFDTIAGCAGFCYALATAASAVTSGTTRNALVVASERVTDYANWDDPKAAPLWGDGAGAAVVGGDAGFGGGGLDEGEGGLTAPIGPPVWGHDGSRKDLIRVPGGGDDLLRMDGRSVFRWAASLAPKLREACQRAGIQPAELAGVVVHQANLRLVDALVDTLGADRAAIARDVVEVGNTSAASIPLALTRMRTSGELRPGDPVLLFAFGAGLTYCGQVIRCP</sequence>
<dbReference type="AlphaFoldDB" id="A0A937UW86"/>
<dbReference type="PANTHER" id="PTHR34069:SF2">
    <property type="entry name" value="BETA-KETOACYL-[ACYL-CARRIER-PROTEIN] SYNTHASE III"/>
    <property type="match status" value="1"/>
</dbReference>
<feature type="domain" description="Beta-ketoacyl-[acyl-carrier-protein] synthase III C-terminal" evidence="3">
    <location>
        <begin position="236"/>
        <end position="324"/>
    </location>
</feature>
<gene>
    <name evidence="5" type="ORF">I7412_39485</name>
</gene>
<dbReference type="GO" id="GO:0033818">
    <property type="term" value="F:beta-ketoacyl-acyl-carrier-protein synthase III activity"/>
    <property type="evidence" value="ECO:0007669"/>
    <property type="project" value="UniProtKB-EC"/>
</dbReference>
<keyword evidence="2 5" id="KW-0012">Acyltransferase</keyword>
<evidence type="ECO:0000313" key="5">
    <source>
        <dbReference type="EMBL" id="MBL7633136.1"/>
    </source>
</evidence>
<dbReference type="SUPFAM" id="SSF53901">
    <property type="entry name" value="Thiolase-like"/>
    <property type="match status" value="1"/>
</dbReference>
<dbReference type="InterPro" id="IPR013747">
    <property type="entry name" value="ACP_syn_III_C"/>
</dbReference>
<dbReference type="EMBL" id="JAEACQ010000373">
    <property type="protein sequence ID" value="MBL7633136.1"/>
    <property type="molecule type" value="Genomic_DNA"/>
</dbReference>
<dbReference type="GO" id="GO:0006633">
    <property type="term" value="P:fatty acid biosynthetic process"/>
    <property type="evidence" value="ECO:0007669"/>
    <property type="project" value="InterPro"/>
</dbReference>
<dbReference type="EC" id="2.3.1.180" evidence="5"/>
<evidence type="ECO:0000256" key="1">
    <source>
        <dbReference type="ARBA" id="ARBA00022679"/>
    </source>
</evidence>
<evidence type="ECO:0000313" key="6">
    <source>
        <dbReference type="Proteomes" id="UP000604475"/>
    </source>
</evidence>
<comment type="caution">
    <text evidence="5">The sequence shown here is derived from an EMBL/GenBank/DDBJ whole genome shotgun (WGS) entry which is preliminary data.</text>
</comment>
<dbReference type="Gene3D" id="3.40.47.10">
    <property type="match status" value="2"/>
</dbReference>
<accession>A0A937UW86</accession>
<dbReference type="GO" id="GO:0004315">
    <property type="term" value="F:3-oxoacyl-[acyl-carrier-protein] synthase activity"/>
    <property type="evidence" value="ECO:0007669"/>
    <property type="project" value="InterPro"/>
</dbReference>
<dbReference type="Proteomes" id="UP000604475">
    <property type="component" value="Unassembled WGS sequence"/>
</dbReference>
<feature type="domain" description="Beta-ketoacyl-[acyl-carrier-protein] synthase III N-terminal" evidence="4">
    <location>
        <begin position="107"/>
        <end position="170"/>
    </location>
</feature>
<reference evidence="5" key="1">
    <citation type="submission" date="2020-12" db="EMBL/GenBank/DDBJ databases">
        <title>Genomic characterization of non-nitrogen-fixing Frankia strains.</title>
        <authorList>
            <person name="Carlos-Shanley C."/>
            <person name="Guerra T."/>
            <person name="Hahn D."/>
        </authorList>
    </citation>
    <scope>NUCLEOTIDE SEQUENCE</scope>
    <source>
        <strain evidence="5">CN6</strain>
    </source>
</reference>
<evidence type="ECO:0000256" key="2">
    <source>
        <dbReference type="ARBA" id="ARBA00023315"/>
    </source>
</evidence>
<dbReference type="NCBIfam" id="NF006829">
    <property type="entry name" value="PRK09352.1"/>
    <property type="match status" value="1"/>
</dbReference>
<evidence type="ECO:0000259" key="3">
    <source>
        <dbReference type="Pfam" id="PF08541"/>
    </source>
</evidence>